<keyword evidence="9 10" id="KW-0472">Membrane</keyword>
<evidence type="ECO:0000256" key="8">
    <source>
        <dbReference type="ARBA" id="ARBA00022989"/>
    </source>
</evidence>
<comment type="subcellular location">
    <subcellularLocation>
        <location evidence="1 10">Cell membrane</location>
        <topology evidence="1 10">Multi-pass membrane protein</topology>
    </subcellularLocation>
</comment>
<feature type="transmembrane region" description="Helical" evidence="10">
    <location>
        <begin position="264"/>
        <end position="286"/>
    </location>
</feature>
<dbReference type="CDD" id="cd06261">
    <property type="entry name" value="TM_PBP2"/>
    <property type="match status" value="1"/>
</dbReference>
<dbReference type="OrthoDB" id="9785113at2"/>
<dbReference type="InterPro" id="IPR005672">
    <property type="entry name" value="Phosphate_PstA"/>
</dbReference>
<dbReference type="GO" id="GO:0005315">
    <property type="term" value="F:phosphate transmembrane transporter activity"/>
    <property type="evidence" value="ECO:0007669"/>
    <property type="project" value="InterPro"/>
</dbReference>
<evidence type="ECO:0000313" key="13">
    <source>
        <dbReference type="Proteomes" id="UP000282985"/>
    </source>
</evidence>
<keyword evidence="13" id="KW-1185">Reference proteome</keyword>
<sequence>MNISTEISDRNIKRRLLKDKIFTYGMISFAFLSSIPLFLILYELILKGYKQININFLFEVAPDTMDAMIAVSNHEIIPGGIANGIVGTLIIVGLASIIAIPLGIICGTYLSENAEDRFAGIVRFIVDMLQGVPSIVLGVIGYIWIVKPVTGGFSALAGSIALSIMMLPSIVRSTEETLKMIPISLKEAALSLGVPYHRVMLKVVIPTGISGILTGVMLGISRIAGETAPLMLTALGSTAIQTNITQPTSAIPLLVWEFYNDPNLVSMIWSASLLLLILILCLNLGAKAIAKKWKVQY</sequence>
<dbReference type="PROSITE" id="PS50928">
    <property type="entry name" value="ABC_TM1"/>
    <property type="match status" value="1"/>
</dbReference>
<feature type="transmembrane region" description="Helical" evidence="10">
    <location>
        <begin position="151"/>
        <end position="171"/>
    </location>
</feature>
<feature type="domain" description="ABC transmembrane type-1" evidence="11">
    <location>
        <begin position="85"/>
        <end position="286"/>
    </location>
</feature>
<feature type="transmembrane region" description="Helical" evidence="10">
    <location>
        <begin position="85"/>
        <end position="110"/>
    </location>
</feature>
<dbReference type="InterPro" id="IPR051408">
    <property type="entry name" value="Phosphate_transprt_permease"/>
</dbReference>
<accession>A0A434ATB1</accession>
<dbReference type="Pfam" id="PF00528">
    <property type="entry name" value="BPD_transp_1"/>
    <property type="match status" value="1"/>
</dbReference>
<proteinExistence type="inferred from homology"/>
<comment type="caution">
    <text evidence="12">The sequence shown here is derived from an EMBL/GenBank/DDBJ whole genome shotgun (WGS) entry which is preliminary data.</text>
</comment>
<feature type="transmembrane region" description="Helical" evidence="10">
    <location>
        <begin position="21"/>
        <end position="42"/>
    </location>
</feature>
<evidence type="ECO:0000256" key="10">
    <source>
        <dbReference type="RuleBase" id="RU363043"/>
    </source>
</evidence>
<feature type="transmembrane region" description="Helical" evidence="10">
    <location>
        <begin position="122"/>
        <end position="145"/>
    </location>
</feature>
<reference evidence="12 13" key="1">
    <citation type="submission" date="2018-11" db="EMBL/GenBank/DDBJ databases">
        <title>Parancylomarina longa gen. nov., sp. nov., isolated from sediments of southern Okinawa.</title>
        <authorList>
            <person name="Fu T."/>
        </authorList>
    </citation>
    <scope>NUCLEOTIDE SEQUENCE [LARGE SCALE GENOMIC DNA]</scope>
    <source>
        <strain evidence="12 13">T3-2 S1-C</strain>
    </source>
</reference>
<dbReference type="GO" id="GO:0035435">
    <property type="term" value="P:phosphate ion transmembrane transport"/>
    <property type="evidence" value="ECO:0007669"/>
    <property type="project" value="InterPro"/>
</dbReference>
<dbReference type="SUPFAM" id="SSF161098">
    <property type="entry name" value="MetI-like"/>
    <property type="match status" value="1"/>
</dbReference>
<name>A0A434ATB1_9BACT</name>
<evidence type="ECO:0000313" key="12">
    <source>
        <dbReference type="EMBL" id="RUT77638.1"/>
    </source>
</evidence>
<feature type="transmembrane region" description="Helical" evidence="10">
    <location>
        <begin position="203"/>
        <end position="224"/>
    </location>
</feature>
<evidence type="ECO:0000256" key="4">
    <source>
        <dbReference type="ARBA" id="ARBA00022448"/>
    </source>
</evidence>
<keyword evidence="5 10" id="KW-1003">Cell membrane</keyword>
<evidence type="ECO:0000256" key="6">
    <source>
        <dbReference type="ARBA" id="ARBA00022592"/>
    </source>
</evidence>
<evidence type="ECO:0000256" key="9">
    <source>
        <dbReference type="ARBA" id="ARBA00023136"/>
    </source>
</evidence>
<keyword evidence="6" id="KW-0592">Phosphate transport</keyword>
<dbReference type="GO" id="GO:0005886">
    <property type="term" value="C:plasma membrane"/>
    <property type="evidence" value="ECO:0007669"/>
    <property type="project" value="UniProtKB-SubCell"/>
</dbReference>
<dbReference type="RefSeq" id="WP_127344204.1">
    <property type="nucleotide sequence ID" value="NZ_RJJX01000017.1"/>
</dbReference>
<evidence type="ECO:0000256" key="3">
    <source>
        <dbReference type="ARBA" id="ARBA00016864"/>
    </source>
</evidence>
<dbReference type="InterPro" id="IPR035906">
    <property type="entry name" value="MetI-like_sf"/>
</dbReference>
<dbReference type="InterPro" id="IPR000515">
    <property type="entry name" value="MetI-like"/>
</dbReference>
<evidence type="ECO:0000256" key="5">
    <source>
        <dbReference type="ARBA" id="ARBA00022475"/>
    </source>
</evidence>
<evidence type="ECO:0000256" key="7">
    <source>
        <dbReference type="ARBA" id="ARBA00022692"/>
    </source>
</evidence>
<dbReference type="PANTHER" id="PTHR42922">
    <property type="entry name" value="PHOSPHATE TRANSPORT SYSTEM PERMEASE PROTEIN PSTA"/>
    <property type="match status" value="1"/>
</dbReference>
<keyword evidence="8 10" id="KW-1133">Transmembrane helix</keyword>
<dbReference type="Proteomes" id="UP000282985">
    <property type="component" value="Unassembled WGS sequence"/>
</dbReference>
<gene>
    <name evidence="12" type="primary">pstA</name>
    <name evidence="12" type="ORF">DLK05_11955</name>
</gene>
<dbReference type="EMBL" id="RJJX01000017">
    <property type="protein sequence ID" value="RUT77638.1"/>
    <property type="molecule type" value="Genomic_DNA"/>
</dbReference>
<dbReference type="Gene3D" id="1.10.3720.10">
    <property type="entry name" value="MetI-like"/>
    <property type="match status" value="1"/>
</dbReference>
<keyword evidence="4" id="KW-0813">Transport</keyword>
<organism evidence="12 13">
    <name type="scientific">Ancylomarina longa</name>
    <dbReference type="NCBI Taxonomy" id="2487017"/>
    <lineage>
        <taxon>Bacteria</taxon>
        <taxon>Pseudomonadati</taxon>
        <taxon>Bacteroidota</taxon>
        <taxon>Bacteroidia</taxon>
        <taxon>Marinilabiliales</taxon>
        <taxon>Marinifilaceae</taxon>
        <taxon>Ancylomarina</taxon>
    </lineage>
</organism>
<dbReference type="PANTHER" id="PTHR42922:SF1">
    <property type="entry name" value="PHOSPHATE TRANSPORT SYSTEM PERMEASE PROTEIN PSTA"/>
    <property type="match status" value="1"/>
</dbReference>
<dbReference type="NCBIfam" id="TIGR00974">
    <property type="entry name" value="3a0107s02c"/>
    <property type="match status" value="1"/>
</dbReference>
<protein>
    <recommendedName>
        <fullName evidence="3 10">Phosphate transport system permease protein PstA</fullName>
    </recommendedName>
</protein>
<dbReference type="AlphaFoldDB" id="A0A434ATB1"/>
<keyword evidence="7 10" id="KW-0812">Transmembrane</keyword>
<evidence type="ECO:0000256" key="2">
    <source>
        <dbReference type="ARBA" id="ARBA00007069"/>
    </source>
</evidence>
<comment type="similarity">
    <text evidence="2 10">Belongs to the binding-protein-dependent transport system permease family. CysTW subfamily.</text>
</comment>
<evidence type="ECO:0000259" key="11">
    <source>
        <dbReference type="PROSITE" id="PS50928"/>
    </source>
</evidence>
<evidence type="ECO:0000256" key="1">
    <source>
        <dbReference type="ARBA" id="ARBA00004651"/>
    </source>
</evidence>